<reference evidence="1" key="1">
    <citation type="submission" date="2023-10" db="EMBL/GenBank/DDBJ databases">
        <authorList>
            <person name="Rodriguez Cubillos JULIANA M."/>
            <person name="De Vega J."/>
        </authorList>
    </citation>
    <scope>NUCLEOTIDE SEQUENCE</scope>
</reference>
<accession>A0ACB0KIG6</accession>
<evidence type="ECO:0000313" key="1">
    <source>
        <dbReference type="EMBL" id="CAJ2656154.1"/>
    </source>
</evidence>
<gene>
    <name evidence="1" type="ORF">MILVUS5_LOCUS22962</name>
</gene>
<sequence length="574" mass="66639">MGCYQSKIENDEAISRCKDRHYLMKQAVSTRNYFAAAHSSYGTSLKNAGAALIDFAQGEQQNFVLSPSYDVPLPPPPLPDVPAALRRAITMPDFESHMVETVLEEEEEDGDEDDEVVGLGGVRKDFVKKDSVSLNVIQVLSEVDNHFILASEAARDVSIILQATRLHFHSNFSDSTRGHLDYSARVMRVVTWDRSFRETPNTDEVQDDFDSEKHETLATVLDKLLAWERKLYKEVKAAELTKSEYHRKVATVNKLEKRGTNTETLEKAKAEVSHLDSIYIVDMQSLDSTISEINDLRDQQLYLKLVQLVDGMATMWGTMHYHHKKQFIIMKLLRSLDSQFPNETSEHHHDRTYQLLNVMQEFESQFEKSINNQKGFIKALYSWLKLNLILVENDIKAKISSPYIQILLHAWNDHLEKLSDERTLKAISHFVAVVDSLYQQQEQELVLKRKCEEMQKELTRKSQRFDRWECKYKKKKRLEEFDQNRVEGDNTNDLIPDEVVREKKVLIELEKRLDEEKSAFERQCLHVRQKSLGCLKNSLLELFRAMTDFSFECSKMYSELRCIAHKLRSAQSSS</sequence>
<proteinExistence type="predicted"/>
<protein>
    <submittedName>
        <fullName evidence="1">Uncharacterized protein</fullName>
    </submittedName>
</protein>
<dbReference type="Proteomes" id="UP001177021">
    <property type="component" value="Unassembled WGS sequence"/>
</dbReference>
<comment type="caution">
    <text evidence="1">The sequence shown here is derived from an EMBL/GenBank/DDBJ whole genome shotgun (WGS) entry which is preliminary data.</text>
</comment>
<organism evidence="1 2">
    <name type="scientific">Trifolium pratense</name>
    <name type="common">Red clover</name>
    <dbReference type="NCBI Taxonomy" id="57577"/>
    <lineage>
        <taxon>Eukaryota</taxon>
        <taxon>Viridiplantae</taxon>
        <taxon>Streptophyta</taxon>
        <taxon>Embryophyta</taxon>
        <taxon>Tracheophyta</taxon>
        <taxon>Spermatophyta</taxon>
        <taxon>Magnoliopsida</taxon>
        <taxon>eudicotyledons</taxon>
        <taxon>Gunneridae</taxon>
        <taxon>Pentapetalae</taxon>
        <taxon>rosids</taxon>
        <taxon>fabids</taxon>
        <taxon>Fabales</taxon>
        <taxon>Fabaceae</taxon>
        <taxon>Papilionoideae</taxon>
        <taxon>50 kb inversion clade</taxon>
        <taxon>NPAAA clade</taxon>
        <taxon>Hologalegina</taxon>
        <taxon>IRL clade</taxon>
        <taxon>Trifolieae</taxon>
        <taxon>Trifolium</taxon>
    </lineage>
</organism>
<dbReference type="EMBL" id="CASHSV030000206">
    <property type="protein sequence ID" value="CAJ2656154.1"/>
    <property type="molecule type" value="Genomic_DNA"/>
</dbReference>
<name>A0ACB0KIG6_TRIPR</name>
<keyword evidence="2" id="KW-1185">Reference proteome</keyword>
<evidence type="ECO:0000313" key="2">
    <source>
        <dbReference type="Proteomes" id="UP001177021"/>
    </source>
</evidence>